<dbReference type="Gene3D" id="3.40.50.2000">
    <property type="entry name" value="Glycogen Phosphorylase B"/>
    <property type="match status" value="2"/>
</dbReference>
<organism evidence="1 2">
    <name type="scientific">Luteolibacter rhizosphaerae</name>
    <dbReference type="NCBI Taxonomy" id="2989719"/>
    <lineage>
        <taxon>Bacteria</taxon>
        <taxon>Pseudomonadati</taxon>
        <taxon>Verrucomicrobiota</taxon>
        <taxon>Verrucomicrobiia</taxon>
        <taxon>Verrucomicrobiales</taxon>
        <taxon>Verrucomicrobiaceae</taxon>
        <taxon>Luteolibacter</taxon>
    </lineage>
</organism>
<dbReference type="CDD" id="cd03801">
    <property type="entry name" value="GT4_PimA-like"/>
    <property type="match status" value="1"/>
</dbReference>
<protein>
    <submittedName>
        <fullName evidence="1">Glycosyltransferase family 4 protein</fullName>
    </submittedName>
</protein>
<dbReference type="Pfam" id="PF13692">
    <property type="entry name" value="Glyco_trans_1_4"/>
    <property type="match status" value="1"/>
</dbReference>
<keyword evidence="2" id="KW-1185">Reference proteome</keyword>
<dbReference type="SUPFAM" id="SSF53756">
    <property type="entry name" value="UDP-Glycosyltransferase/glycogen phosphorylase"/>
    <property type="match status" value="1"/>
</dbReference>
<evidence type="ECO:0000313" key="2">
    <source>
        <dbReference type="Proteomes" id="UP001165653"/>
    </source>
</evidence>
<comment type="caution">
    <text evidence="1">The sequence shown here is derived from an EMBL/GenBank/DDBJ whole genome shotgun (WGS) entry which is preliminary data.</text>
</comment>
<gene>
    <name evidence="1" type="ORF">OJ996_03775</name>
</gene>
<dbReference type="Proteomes" id="UP001165653">
    <property type="component" value="Unassembled WGS sequence"/>
</dbReference>
<dbReference type="InterPro" id="IPR050194">
    <property type="entry name" value="Glycosyltransferase_grp1"/>
</dbReference>
<dbReference type="PANTHER" id="PTHR45947:SF3">
    <property type="entry name" value="SULFOQUINOVOSYL TRANSFERASE SQD2"/>
    <property type="match status" value="1"/>
</dbReference>
<dbReference type="RefSeq" id="WP_264511326.1">
    <property type="nucleotide sequence ID" value="NZ_JAPDDR010000002.1"/>
</dbReference>
<proteinExistence type="predicted"/>
<reference evidence="1" key="1">
    <citation type="submission" date="2022-10" db="EMBL/GenBank/DDBJ databases">
        <title>Luteolibacter sp. GHJ8, whole genome shotgun sequencing project.</title>
        <authorList>
            <person name="Zhao G."/>
            <person name="Shen L."/>
        </authorList>
    </citation>
    <scope>NUCLEOTIDE SEQUENCE</scope>
    <source>
        <strain evidence="1">GHJ8</strain>
    </source>
</reference>
<evidence type="ECO:0000313" key="1">
    <source>
        <dbReference type="EMBL" id="MCW1912679.1"/>
    </source>
</evidence>
<name>A0ABT3FYL2_9BACT</name>
<sequence length="376" mass="40314">MSERLCVFITGSLQPYAIDFYRAVERSLRARGWRFLVLVGSKSTYRPWAGMGIAEDDPLFSFIPGKPAPEWVQRLLGSGARDKILMPGGSGVTAALEKLSPGILILNERNPLNLRAALWARKRGIPRYLSTDIGRCPPPHAATKGHLVYHRLIAGLFDGVIAKTPEARTAYVKSGAPEAVLAPHGIDTSRFPLPLGPGAEPFRFLFVGVLEAAKGLDTLVAAGRLLHGQGHRFEIRLVGSGSWKPDPADEGSPWLSLAGFREGTDLLAEYHVAGAFVLPSYGDTYGVVVHEAASCGLPVLVSTAAGACETLAIEGRSGFRINPSDPEALAKHMGSLLADSGLSRKLGHGARELAERWCVTRSGEEVAGWLLANSRI</sequence>
<dbReference type="EMBL" id="JAPDDR010000002">
    <property type="protein sequence ID" value="MCW1912679.1"/>
    <property type="molecule type" value="Genomic_DNA"/>
</dbReference>
<dbReference type="PANTHER" id="PTHR45947">
    <property type="entry name" value="SULFOQUINOVOSYL TRANSFERASE SQD2"/>
    <property type="match status" value="1"/>
</dbReference>
<accession>A0ABT3FYL2</accession>